<evidence type="ECO:0000256" key="1">
    <source>
        <dbReference type="SAM" id="Phobius"/>
    </source>
</evidence>
<evidence type="ECO:0000313" key="3">
    <source>
        <dbReference type="Proteomes" id="UP000805841"/>
    </source>
</evidence>
<dbReference type="RefSeq" id="WP_190419246.1">
    <property type="nucleotide sequence ID" value="NZ_JAAOCA010000008.1"/>
</dbReference>
<protein>
    <submittedName>
        <fullName evidence="2">Uncharacterized protein</fullName>
    </submittedName>
</protein>
<dbReference type="Proteomes" id="UP000805841">
    <property type="component" value="Unassembled WGS sequence"/>
</dbReference>
<evidence type="ECO:0000313" key="2">
    <source>
        <dbReference type="EMBL" id="MBD1598682.1"/>
    </source>
</evidence>
<keyword evidence="1" id="KW-0812">Transmembrane</keyword>
<keyword evidence="1" id="KW-1133">Transmembrane helix</keyword>
<keyword evidence="1" id="KW-0472">Membrane</keyword>
<comment type="caution">
    <text evidence="2">The sequence shown here is derived from an EMBL/GenBank/DDBJ whole genome shotgun (WGS) entry which is preliminary data.</text>
</comment>
<organism evidence="2 3">
    <name type="scientific">Pseudomonas typographi</name>
    <dbReference type="NCBI Taxonomy" id="2715964"/>
    <lineage>
        <taxon>Bacteria</taxon>
        <taxon>Pseudomonadati</taxon>
        <taxon>Pseudomonadota</taxon>
        <taxon>Gammaproteobacteria</taxon>
        <taxon>Pseudomonadales</taxon>
        <taxon>Pseudomonadaceae</taxon>
        <taxon>Pseudomonas</taxon>
    </lineage>
</organism>
<keyword evidence="3" id="KW-1185">Reference proteome</keyword>
<accession>A0ABR7YZS5</accession>
<dbReference type="EMBL" id="JAAOCA010000008">
    <property type="protein sequence ID" value="MBD1598682.1"/>
    <property type="molecule type" value="Genomic_DNA"/>
</dbReference>
<feature type="transmembrane region" description="Helical" evidence="1">
    <location>
        <begin position="12"/>
        <end position="32"/>
    </location>
</feature>
<proteinExistence type="predicted"/>
<feature type="transmembrane region" description="Helical" evidence="1">
    <location>
        <begin position="39"/>
        <end position="59"/>
    </location>
</feature>
<gene>
    <name evidence="2" type="ORF">HAQ05_08185</name>
</gene>
<name>A0ABR7YZS5_9PSED</name>
<reference evidence="2 3" key="1">
    <citation type="journal article" date="2020" name="Insects">
        <title>Bacteria Belonging to Pseudomonas typographi sp. nov. from the Bark Beetle Ips typographus Have Genomic Potential to Aid in the Host Ecology.</title>
        <authorList>
            <person name="Peral-Aranega E."/>
            <person name="Saati-Santamaria Z."/>
            <person name="Kolarik M."/>
            <person name="Rivas R."/>
            <person name="Garcia-Fraile P."/>
        </authorList>
    </citation>
    <scope>NUCLEOTIDE SEQUENCE [LARGE SCALE GENOMIC DNA]</scope>
    <source>
        <strain evidence="2 3">CA3A</strain>
    </source>
</reference>
<sequence>MLNTLPVKNPLAIIAIFAGMIEASALASLPLLDHEGKRLYVWFLIGFPPFLTLLFFVTLNFNHRALYAPDETPTLATPAVELAGSDALPAGPRIRLDHRADEAPDVVLGNISQALALLQHQSRRTPGHCCTLVVVIQAAPA</sequence>